<feature type="chain" id="PRO_5046579155" evidence="1">
    <location>
        <begin position="24"/>
        <end position="95"/>
    </location>
</feature>
<name>A0ABR7Z6V4_9PSED</name>
<dbReference type="RefSeq" id="WP_190423973.1">
    <property type="nucleotide sequence ID" value="NZ_JAAOCA010000028.1"/>
</dbReference>
<keyword evidence="1" id="KW-0732">Signal</keyword>
<sequence>MKRTVMTGMLLTAALFATAPVFAAEDLCDANLKKIDSDLTTAKASNPDIESSFADSIKEAKDAQAAHDQKKCIAASDKVLSDLEKMTTKGGAAGN</sequence>
<evidence type="ECO:0000313" key="3">
    <source>
        <dbReference type="Proteomes" id="UP000805841"/>
    </source>
</evidence>
<keyword evidence="3" id="KW-1185">Reference proteome</keyword>
<proteinExistence type="predicted"/>
<organism evidence="2 3">
    <name type="scientific">Pseudomonas typographi</name>
    <dbReference type="NCBI Taxonomy" id="2715964"/>
    <lineage>
        <taxon>Bacteria</taxon>
        <taxon>Pseudomonadati</taxon>
        <taxon>Pseudomonadota</taxon>
        <taxon>Gammaproteobacteria</taxon>
        <taxon>Pseudomonadales</taxon>
        <taxon>Pseudomonadaceae</taxon>
        <taxon>Pseudomonas</taxon>
    </lineage>
</organism>
<gene>
    <name evidence="2" type="ORF">HAQ05_20540</name>
</gene>
<evidence type="ECO:0000313" key="2">
    <source>
        <dbReference type="EMBL" id="MBD1601073.1"/>
    </source>
</evidence>
<reference evidence="2 3" key="1">
    <citation type="journal article" date="2020" name="Insects">
        <title>Bacteria Belonging to Pseudomonas typographi sp. nov. from the Bark Beetle Ips typographus Have Genomic Potential to Aid in the Host Ecology.</title>
        <authorList>
            <person name="Peral-Aranega E."/>
            <person name="Saati-Santamaria Z."/>
            <person name="Kolarik M."/>
            <person name="Rivas R."/>
            <person name="Garcia-Fraile P."/>
        </authorList>
    </citation>
    <scope>NUCLEOTIDE SEQUENCE [LARGE SCALE GENOMIC DNA]</scope>
    <source>
        <strain evidence="2 3">CA3A</strain>
    </source>
</reference>
<dbReference type="EMBL" id="JAAOCA010000028">
    <property type="protein sequence ID" value="MBD1601073.1"/>
    <property type="molecule type" value="Genomic_DNA"/>
</dbReference>
<evidence type="ECO:0000256" key="1">
    <source>
        <dbReference type="SAM" id="SignalP"/>
    </source>
</evidence>
<comment type="caution">
    <text evidence="2">The sequence shown here is derived from an EMBL/GenBank/DDBJ whole genome shotgun (WGS) entry which is preliminary data.</text>
</comment>
<feature type="signal peptide" evidence="1">
    <location>
        <begin position="1"/>
        <end position="23"/>
    </location>
</feature>
<accession>A0ABR7Z6V4</accession>
<protein>
    <submittedName>
        <fullName evidence="2">Uncharacterized protein</fullName>
    </submittedName>
</protein>
<dbReference type="Proteomes" id="UP000805841">
    <property type="component" value="Unassembled WGS sequence"/>
</dbReference>